<feature type="transmembrane region" description="Helical" evidence="2">
    <location>
        <begin position="295"/>
        <end position="316"/>
    </location>
</feature>
<feature type="compositionally biased region" description="Low complexity" evidence="1">
    <location>
        <begin position="412"/>
        <end position="421"/>
    </location>
</feature>
<feature type="transmembrane region" description="Helical" evidence="2">
    <location>
        <begin position="219"/>
        <end position="236"/>
    </location>
</feature>
<gene>
    <name evidence="3" type="ORF">C2E20_4784</name>
</gene>
<proteinExistence type="predicted"/>
<accession>A0A2P6VCM7</accession>
<organism evidence="3 4">
    <name type="scientific">Micractinium conductrix</name>
    <dbReference type="NCBI Taxonomy" id="554055"/>
    <lineage>
        <taxon>Eukaryota</taxon>
        <taxon>Viridiplantae</taxon>
        <taxon>Chlorophyta</taxon>
        <taxon>core chlorophytes</taxon>
        <taxon>Trebouxiophyceae</taxon>
        <taxon>Chlorellales</taxon>
        <taxon>Chlorellaceae</taxon>
        <taxon>Chlorella clade</taxon>
        <taxon>Micractinium</taxon>
    </lineage>
</organism>
<comment type="caution">
    <text evidence="3">The sequence shown here is derived from an EMBL/GenBank/DDBJ whole genome shotgun (WGS) entry which is preliminary data.</text>
</comment>
<feature type="region of interest" description="Disordered" evidence="1">
    <location>
        <begin position="143"/>
        <end position="162"/>
    </location>
</feature>
<dbReference type="OrthoDB" id="413369at2759"/>
<feature type="compositionally biased region" description="Basic residues" evidence="1">
    <location>
        <begin position="397"/>
        <end position="411"/>
    </location>
</feature>
<keyword evidence="2" id="KW-1133">Transmembrane helix</keyword>
<name>A0A2P6VCM7_9CHLO</name>
<keyword evidence="2" id="KW-0472">Membrane</keyword>
<feature type="transmembrane region" description="Helical" evidence="2">
    <location>
        <begin position="328"/>
        <end position="351"/>
    </location>
</feature>
<keyword evidence="4" id="KW-1185">Reference proteome</keyword>
<dbReference type="Proteomes" id="UP000239649">
    <property type="component" value="Unassembled WGS sequence"/>
</dbReference>
<sequence>MGNGAQARAAEAEKPSLPDAPEGLLSTALSPLSPQVLSPLGPRPLSHAFSGSGLLSHQGSGVPLLAHQGSGIPPLPRQGSDLALLRQGSGVPLLLRQGSGAGLLSHQGSGVPLLPLQDLPPLPPEWTALAAGGSAHLGLSMQHNTPVAAGHPGPGAASPAPDGSAAVAAAAAAAAAVAAEGGLSGAAEPPGGDIPARRTLRQQRAPAPPPLLDQPSTGSMLRLAAWLALMFAGYGFQRGLCAGGLPYDCQPATAADAYTTLSLLAFVGGAAGWLAGVTRPARFAWLAAPRRIYLWLAYLALFPAYSAVSSVPALRVSLSGQQAWGPVLILLKVLAITLASAVIAFHVWLAWWAGGAADSAGASPAAWPNLDASSATSSAASDVGSASTASSLSGSPSKKRPRSRGGSRSRSRSPSAAPGGASVRAGAAAAVAAALRRRRLRAARWGSVGRYLLPRLVVLAFFAAWLVALPTSGAYALHLHHYALGFAIAIFAAFNHPVSGLVLALATAVFVQGGAAYGFDPMFEATGVNGTGCISVSSPPTGQMTCAFWSAQPFDIGFCSNSSWIPWYDCNVTWPWPETAVKGKPHSRLPAG</sequence>
<feature type="transmembrane region" description="Helical" evidence="2">
    <location>
        <begin position="257"/>
        <end position="275"/>
    </location>
</feature>
<feature type="transmembrane region" description="Helical" evidence="2">
    <location>
        <begin position="483"/>
        <end position="511"/>
    </location>
</feature>
<dbReference type="AlphaFoldDB" id="A0A2P6VCM7"/>
<keyword evidence="2" id="KW-0812">Transmembrane</keyword>
<evidence type="ECO:0000256" key="1">
    <source>
        <dbReference type="SAM" id="MobiDB-lite"/>
    </source>
</evidence>
<evidence type="ECO:0000313" key="4">
    <source>
        <dbReference type="Proteomes" id="UP000239649"/>
    </source>
</evidence>
<feature type="compositionally biased region" description="Low complexity" evidence="1">
    <location>
        <begin position="380"/>
        <end position="396"/>
    </location>
</feature>
<feature type="transmembrane region" description="Helical" evidence="2">
    <location>
        <begin position="456"/>
        <end position="477"/>
    </location>
</feature>
<evidence type="ECO:0000313" key="3">
    <source>
        <dbReference type="EMBL" id="PSC71850.1"/>
    </source>
</evidence>
<reference evidence="3 4" key="1">
    <citation type="journal article" date="2018" name="Plant J.">
        <title>Genome sequences of Chlorella sorokiniana UTEX 1602 and Micractinium conductrix SAG 241.80: implications to maltose excretion by a green alga.</title>
        <authorList>
            <person name="Arriola M.B."/>
            <person name="Velmurugan N."/>
            <person name="Zhang Y."/>
            <person name="Plunkett M.H."/>
            <person name="Hondzo H."/>
            <person name="Barney B.M."/>
        </authorList>
    </citation>
    <scope>NUCLEOTIDE SEQUENCE [LARGE SCALE GENOMIC DNA]</scope>
    <source>
        <strain evidence="3 4">SAG 241.80</strain>
    </source>
</reference>
<feature type="region of interest" description="Disordered" evidence="1">
    <location>
        <begin position="380"/>
        <end position="421"/>
    </location>
</feature>
<feature type="region of interest" description="Disordered" evidence="1">
    <location>
        <begin position="60"/>
        <end position="80"/>
    </location>
</feature>
<protein>
    <submittedName>
        <fullName evidence="3">Uncharacterized protein</fullName>
    </submittedName>
</protein>
<evidence type="ECO:0000256" key="2">
    <source>
        <dbReference type="SAM" id="Phobius"/>
    </source>
</evidence>
<dbReference type="EMBL" id="LHPF02000012">
    <property type="protein sequence ID" value="PSC71850.1"/>
    <property type="molecule type" value="Genomic_DNA"/>
</dbReference>
<feature type="compositionally biased region" description="Low complexity" evidence="1">
    <location>
        <begin position="29"/>
        <end position="40"/>
    </location>
</feature>
<feature type="region of interest" description="Disordered" evidence="1">
    <location>
        <begin position="1"/>
        <end position="44"/>
    </location>
</feature>